<dbReference type="SMART" id="SM00530">
    <property type="entry name" value="HTH_XRE"/>
    <property type="match status" value="1"/>
</dbReference>
<evidence type="ECO:0000259" key="1">
    <source>
        <dbReference type="PROSITE" id="PS50943"/>
    </source>
</evidence>
<dbReference type="Proteomes" id="UP000324507">
    <property type="component" value="Chromosome"/>
</dbReference>
<dbReference type="SUPFAM" id="SSF47413">
    <property type="entry name" value="lambda repressor-like DNA-binding domains"/>
    <property type="match status" value="1"/>
</dbReference>
<dbReference type="InterPro" id="IPR010982">
    <property type="entry name" value="Lambda_DNA-bd_dom_sf"/>
</dbReference>
<gene>
    <name evidence="2" type="ORF">FOB51_09465</name>
</gene>
<reference evidence="2 3" key="1">
    <citation type="submission" date="2019-09" db="EMBL/GenBank/DDBJ databases">
        <title>FDA dAtabase for Regulatory Grade micrObial Sequences (FDA-ARGOS): Supporting development and validation of Infectious Disease Dx tests.</title>
        <authorList>
            <person name="Sciortino C."/>
            <person name="Tallon L."/>
            <person name="Sadzewicz L."/>
            <person name="Vavikolanu K."/>
            <person name="Mehta A."/>
            <person name="Aluvathingal J."/>
            <person name="Nadendla S."/>
            <person name="Nandy P."/>
            <person name="Geyer C."/>
            <person name="Yan Y."/>
            <person name="Sichtig H."/>
        </authorList>
    </citation>
    <scope>NUCLEOTIDE SEQUENCE [LARGE SCALE GENOMIC DNA]</scope>
    <source>
        <strain evidence="2 3">FDAARGOS_643</strain>
    </source>
</reference>
<evidence type="ECO:0000313" key="3">
    <source>
        <dbReference type="Proteomes" id="UP000324507"/>
    </source>
</evidence>
<organism evidence="2 3">
    <name type="scientific">Paracoccus yeei</name>
    <dbReference type="NCBI Taxonomy" id="147645"/>
    <lineage>
        <taxon>Bacteria</taxon>
        <taxon>Pseudomonadati</taxon>
        <taxon>Pseudomonadota</taxon>
        <taxon>Alphaproteobacteria</taxon>
        <taxon>Rhodobacterales</taxon>
        <taxon>Paracoccaceae</taxon>
        <taxon>Paracoccus</taxon>
    </lineage>
</organism>
<dbReference type="InterPro" id="IPR001387">
    <property type="entry name" value="Cro/C1-type_HTH"/>
</dbReference>
<accession>A0A5P2QR21</accession>
<protein>
    <submittedName>
        <fullName evidence="2">Helix-turn-helix transcriptional regulator</fullName>
    </submittedName>
</protein>
<dbReference type="CDD" id="cd00093">
    <property type="entry name" value="HTH_XRE"/>
    <property type="match status" value="1"/>
</dbReference>
<dbReference type="Gene3D" id="1.10.260.40">
    <property type="entry name" value="lambda repressor-like DNA-binding domains"/>
    <property type="match status" value="1"/>
</dbReference>
<proteinExistence type="predicted"/>
<dbReference type="Pfam" id="PF01381">
    <property type="entry name" value="HTH_3"/>
    <property type="match status" value="1"/>
</dbReference>
<dbReference type="GO" id="GO:0003677">
    <property type="term" value="F:DNA binding"/>
    <property type="evidence" value="ECO:0007669"/>
    <property type="project" value="InterPro"/>
</dbReference>
<dbReference type="AlphaFoldDB" id="A0A5P2QR21"/>
<name>A0A5P2QR21_9RHOB</name>
<dbReference type="EMBL" id="CP044081">
    <property type="protein sequence ID" value="QEU08210.1"/>
    <property type="molecule type" value="Genomic_DNA"/>
</dbReference>
<sequence length="100" mass="11303">MTRKMSDSLSDMEKPYADQAARIVWHRNLLGLTQDDYGKKAGLKRAAINNYESGDFQIGLAAARALRRTYGLALDFIYEGEVEALPMNLRKALLDNPIER</sequence>
<feature type="domain" description="HTH cro/C1-type" evidence="1">
    <location>
        <begin position="27"/>
        <end position="77"/>
    </location>
</feature>
<evidence type="ECO:0000313" key="2">
    <source>
        <dbReference type="EMBL" id="QEU08210.1"/>
    </source>
</evidence>
<dbReference type="PROSITE" id="PS50943">
    <property type="entry name" value="HTH_CROC1"/>
    <property type="match status" value="1"/>
</dbReference>